<evidence type="ECO:0000313" key="8">
    <source>
        <dbReference type="EMBL" id="AZS26560.1"/>
    </source>
</evidence>
<dbReference type="AlphaFoldDB" id="A0A289GII6"/>
<organism evidence="8 9">
    <name type="scientific">Vibrio anguillarum</name>
    <name type="common">Listonella anguillarum</name>
    <dbReference type="NCBI Taxonomy" id="55601"/>
    <lineage>
        <taxon>Bacteria</taxon>
        <taxon>Pseudomonadati</taxon>
        <taxon>Pseudomonadota</taxon>
        <taxon>Gammaproteobacteria</taxon>
        <taxon>Vibrionales</taxon>
        <taxon>Vibrionaceae</taxon>
        <taxon>Vibrio</taxon>
    </lineage>
</organism>
<name>A0A289GII6_VIBAN</name>
<keyword evidence="5" id="KW-1133">Transmembrane helix</keyword>
<dbReference type="PROSITE" id="PS00216">
    <property type="entry name" value="SUGAR_TRANSPORT_1"/>
    <property type="match status" value="1"/>
</dbReference>
<dbReference type="Gene3D" id="1.20.1250.20">
    <property type="entry name" value="MFS general substrate transporter like domains"/>
    <property type="match status" value="1"/>
</dbReference>
<dbReference type="GO" id="GO:0022857">
    <property type="term" value="F:transmembrane transporter activity"/>
    <property type="evidence" value="ECO:0007669"/>
    <property type="project" value="InterPro"/>
</dbReference>
<keyword evidence="4" id="KW-0812">Transmembrane</keyword>
<evidence type="ECO:0000256" key="2">
    <source>
        <dbReference type="ARBA" id="ARBA00022448"/>
    </source>
</evidence>
<dbReference type="Proteomes" id="UP000256923">
    <property type="component" value="Chromosome 2"/>
</dbReference>
<evidence type="ECO:0000256" key="3">
    <source>
        <dbReference type="ARBA" id="ARBA00022475"/>
    </source>
</evidence>
<dbReference type="EMBL" id="CP034673">
    <property type="protein sequence ID" value="AZS26560.1"/>
    <property type="molecule type" value="Genomic_DNA"/>
</dbReference>
<evidence type="ECO:0000256" key="1">
    <source>
        <dbReference type="ARBA" id="ARBA00004651"/>
    </source>
</evidence>
<dbReference type="InterPro" id="IPR020846">
    <property type="entry name" value="MFS_dom"/>
</dbReference>
<protein>
    <submittedName>
        <fullName evidence="8">MFS transporter</fullName>
    </submittedName>
</protein>
<keyword evidence="2" id="KW-0813">Transport</keyword>
<dbReference type="Pfam" id="PF07690">
    <property type="entry name" value="MFS_1"/>
    <property type="match status" value="1"/>
</dbReference>
<dbReference type="InterPro" id="IPR036259">
    <property type="entry name" value="MFS_trans_sf"/>
</dbReference>
<evidence type="ECO:0000313" key="9">
    <source>
        <dbReference type="Proteomes" id="UP000256923"/>
    </source>
</evidence>
<reference evidence="8 9" key="1">
    <citation type="submission" date="2018-12" db="EMBL/GenBank/DDBJ databases">
        <title>Characterization and Draft Genome of Vibrio anguillarum J360 Marine Pathogen Isolated from an Outbreak in Lumpfish (Cyclopterus lumpus).</title>
        <authorList>
            <person name="Vasquez J.I."/>
            <person name="Cao T."/>
            <person name="Chakraborty S."/>
            <person name="Gnanagobal H."/>
            <person name="Wescot J."/>
            <person name="Boyce D."/>
            <person name="Santander J."/>
        </authorList>
    </citation>
    <scope>NUCLEOTIDE SEQUENCE [LARGE SCALE GENOMIC DNA]</scope>
    <source>
        <strain evidence="8 9">J360</strain>
    </source>
</reference>
<evidence type="ECO:0000256" key="4">
    <source>
        <dbReference type="ARBA" id="ARBA00022692"/>
    </source>
</evidence>
<dbReference type="PROSITE" id="PS50850">
    <property type="entry name" value="MFS"/>
    <property type="match status" value="1"/>
</dbReference>
<evidence type="ECO:0000256" key="6">
    <source>
        <dbReference type="ARBA" id="ARBA00023136"/>
    </source>
</evidence>
<sequence>MVKWLKVRSVFMAKEESLFRLERVKRFNFSVWTVLTGTLIARTSFFMAWPFLIVFLYQDYGASPIEVGGMLATSVVVGAITGLYSGYLSDKFGRKWVMVLGSVMAAFAYSGIGVADQIWQFYVLIVLTGLMRPMIEAPGKAVIGDNLPNLKDRELALNIRYFLLNLGGAIGPLLGITFGLSHPQTLFFFTGGTYLLFGFWLLLGIERKGRYTKPDRSGLPNFSSTLRVISKDNIFVKLMVANFIMMFIYGQVESSIPQVIVRTSAADAAQIVAGLVLVNTMTIIIFQFPMLKWLENVPLFVRTRIGMLLMGLAQLGFLFTPADLPIGWALACFVLSMGEVIAFPTLNVQIDRMAPADLRGSYFGAAALYSLGFAIAPLVGGAVIGYLNSNWLFGLCFVLCLVMIWLYWVAEHQPDTVEREPITQA</sequence>
<keyword evidence="3" id="KW-1003">Cell membrane</keyword>
<dbReference type="PANTHER" id="PTHR23517:SF2">
    <property type="entry name" value="MULTIDRUG RESISTANCE PROTEIN MDTH"/>
    <property type="match status" value="1"/>
</dbReference>
<feature type="domain" description="Major facilitator superfamily (MFS) profile" evidence="7">
    <location>
        <begin position="30"/>
        <end position="412"/>
    </location>
</feature>
<dbReference type="CDD" id="cd17329">
    <property type="entry name" value="MFS_MdtH_MDR_like"/>
    <property type="match status" value="1"/>
</dbReference>
<dbReference type="PANTHER" id="PTHR23517">
    <property type="entry name" value="RESISTANCE PROTEIN MDTM, PUTATIVE-RELATED-RELATED"/>
    <property type="match status" value="1"/>
</dbReference>
<dbReference type="GO" id="GO:0005886">
    <property type="term" value="C:plasma membrane"/>
    <property type="evidence" value="ECO:0007669"/>
    <property type="project" value="UniProtKB-SubCell"/>
</dbReference>
<dbReference type="InterPro" id="IPR050171">
    <property type="entry name" value="MFS_Transporters"/>
</dbReference>
<gene>
    <name evidence="8" type="ORF">DYL72_16285</name>
</gene>
<dbReference type="InterPro" id="IPR005829">
    <property type="entry name" value="Sugar_transporter_CS"/>
</dbReference>
<evidence type="ECO:0000259" key="7">
    <source>
        <dbReference type="PROSITE" id="PS50850"/>
    </source>
</evidence>
<evidence type="ECO:0000256" key="5">
    <source>
        <dbReference type="ARBA" id="ARBA00022989"/>
    </source>
</evidence>
<comment type="subcellular location">
    <subcellularLocation>
        <location evidence="1">Cell membrane</location>
        <topology evidence="1">Multi-pass membrane protein</topology>
    </subcellularLocation>
</comment>
<keyword evidence="6" id="KW-0472">Membrane</keyword>
<proteinExistence type="predicted"/>
<dbReference type="SUPFAM" id="SSF103473">
    <property type="entry name" value="MFS general substrate transporter"/>
    <property type="match status" value="1"/>
</dbReference>
<dbReference type="InterPro" id="IPR011701">
    <property type="entry name" value="MFS"/>
</dbReference>
<accession>A0A289GII6</accession>